<sequence length="239" mass="27370">MDLQDTPDEEIKQQGLSTHQIMNNSRSRFSSCANDNHPNIPYNPTSLNCSLLVSMLRFLHIHTKATAFPSNYVPTIFNFLTNTQQRLYVFANNTDINSLVFNSFAPLRTPTLRPTRRALVRWGSKKEPSYPSDVFVIGHELILILVVNRRQVREIDLVSEQTTNSTETLDELSTFLRLVGDEFEVGTELLVLLGEPFKKRLRFDDLLHFGSGRLVGELFTVLLLLFVDVDDNLLCIQRE</sequence>
<evidence type="ECO:0000313" key="3">
    <source>
        <dbReference type="Proteomes" id="UP001385951"/>
    </source>
</evidence>
<dbReference type="AlphaFoldDB" id="A0AAW0GGM4"/>
<gene>
    <name evidence="2" type="ORF">QCA50_007680</name>
</gene>
<proteinExistence type="predicted"/>
<evidence type="ECO:0000313" key="2">
    <source>
        <dbReference type="EMBL" id="KAK7688989.1"/>
    </source>
</evidence>
<feature type="region of interest" description="Disordered" evidence="1">
    <location>
        <begin position="1"/>
        <end position="20"/>
    </location>
</feature>
<keyword evidence="3" id="KW-1185">Reference proteome</keyword>
<organism evidence="2 3">
    <name type="scientific">Cerrena zonata</name>
    <dbReference type="NCBI Taxonomy" id="2478898"/>
    <lineage>
        <taxon>Eukaryota</taxon>
        <taxon>Fungi</taxon>
        <taxon>Dikarya</taxon>
        <taxon>Basidiomycota</taxon>
        <taxon>Agaricomycotina</taxon>
        <taxon>Agaricomycetes</taxon>
        <taxon>Polyporales</taxon>
        <taxon>Cerrenaceae</taxon>
        <taxon>Cerrena</taxon>
    </lineage>
</organism>
<name>A0AAW0GGM4_9APHY</name>
<dbReference type="Proteomes" id="UP001385951">
    <property type="component" value="Unassembled WGS sequence"/>
</dbReference>
<protein>
    <submittedName>
        <fullName evidence="2">Uncharacterized protein</fullName>
    </submittedName>
</protein>
<comment type="caution">
    <text evidence="2">The sequence shown here is derived from an EMBL/GenBank/DDBJ whole genome shotgun (WGS) entry which is preliminary data.</text>
</comment>
<accession>A0AAW0GGM4</accession>
<dbReference type="EMBL" id="JASBNA010000009">
    <property type="protein sequence ID" value="KAK7688989.1"/>
    <property type="molecule type" value="Genomic_DNA"/>
</dbReference>
<evidence type="ECO:0000256" key="1">
    <source>
        <dbReference type="SAM" id="MobiDB-lite"/>
    </source>
</evidence>
<reference evidence="2 3" key="1">
    <citation type="submission" date="2022-09" db="EMBL/GenBank/DDBJ databases">
        <authorList>
            <person name="Palmer J.M."/>
        </authorList>
    </citation>
    <scope>NUCLEOTIDE SEQUENCE [LARGE SCALE GENOMIC DNA]</scope>
    <source>
        <strain evidence="2 3">DSM 7382</strain>
    </source>
</reference>